<protein>
    <recommendedName>
        <fullName evidence="2">SAC3/GANP/THP3 conserved domain-containing protein</fullName>
    </recommendedName>
</protein>
<gene>
    <name evidence="3" type="ORF">NDU88_006018</name>
</gene>
<dbReference type="Gene3D" id="1.25.40.990">
    <property type="match status" value="1"/>
</dbReference>
<dbReference type="GO" id="GO:0005813">
    <property type="term" value="C:centrosome"/>
    <property type="evidence" value="ECO:0007669"/>
    <property type="project" value="TreeGrafter"/>
</dbReference>
<evidence type="ECO:0000313" key="3">
    <source>
        <dbReference type="EMBL" id="KAJ1108642.1"/>
    </source>
</evidence>
<dbReference type="GO" id="GO:0005634">
    <property type="term" value="C:nucleus"/>
    <property type="evidence" value="ECO:0007669"/>
    <property type="project" value="TreeGrafter"/>
</dbReference>
<dbReference type="Proteomes" id="UP001066276">
    <property type="component" value="Chromosome 9"/>
</dbReference>
<dbReference type="AlphaFoldDB" id="A0AAV7MYC9"/>
<dbReference type="InterPro" id="IPR005062">
    <property type="entry name" value="SAC3/GANP/THP3_conserved"/>
</dbReference>
<feature type="region of interest" description="Disordered" evidence="1">
    <location>
        <begin position="1"/>
        <end position="23"/>
    </location>
</feature>
<dbReference type="PANTHER" id="PTHR12436:SF38">
    <property type="entry name" value="SAC3 DOMAIN-CONTAINING PROTEIN 1"/>
    <property type="match status" value="1"/>
</dbReference>
<dbReference type="GO" id="GO:0051225">
    <property type="term" value="P:spindle assembly"/>
    <property type="evidence" value="ECO:0007669"/>
    <property type="project" value="TreeGrafter"/>
</dbReference>
<dbReference type="GO" id="GO:0005819">
    <property type="term" value="C:spindle"/>
    <property type="evidence" value="ECO:0007669"/>
    <property type="project" value="TreeGrafter"/>
</dbReference>
<dbReference type="GO" id="GO:0051298">
    <property type="term" value="P:centrosome duplication"/>
    <property type="evidence" value="ECO:0007669"/>
    <property type="project" value="TreeGrafter"/>
</dbReference>
<accession>A0AAV7MYC9</accession>
<comment type="caution">
    <text evidence="3">The sequence shown here is derived from an EMBL/GenBank/DDBJ whole genome shotgun (WGS) entry which is preliminary data.</text>
</comment>
<reference evidence="3" key="1">
    <citation type="journal article" date="2022" name="bioRxiv">
        <title>Sequencing and chromosome-scale assembly of the giantPleurodeles waltlgenome.</title>
        <authorList>
            <person name="Brown T."/>
            <person name="Elewa A."/>
            <person name="Iarovenko S."/>
            <person name="Subramanian E."/>
            <person name="Araus A.J."/>
            <person name="Petzold A."/>
            <person name="Susuki M."/>
            <person name="Suzuki K.-i.T."/>
            <person name="Hayashi T."/>
            <person name="Toyoda A."/>
            <person name="Oliveira C."/>
            <person name="Osipova E."/>
            <person name="Leigh N.D."/>
            <person name="Simon A."/>
            <person name="Yun M.H."/>
        </authorList>
    </citation>
    <scope>NUCLEOTIDE SEQUENCE</scope>
    <source>
        <strain evidence="3">20211129_DDA</strain>
        <tissue evidence="3">Liver</tissue>
    </source>
</reference>
<dbReference type="PANTHER" id="PTHR12436">
    <property type="entry name" value="80 KDA MCM3-ASSOCIATED PROTEIN"/>
    <property type="match status" value="1"/>
</dbReference>
<keyword evidence="4" id="KW-1185">Reference proteome</keyword>
<sequence length="432" mass="48829">MTKCRPTARGASSGSVKSSDDGISETRVAVRSGAMQLRVVAEVLTRKFQSVLSNRVAQKVAGCWYSFEVPVASTTPSFPHHMDKADAPSAASFPNGTCTYMCPERERREREAQKRLHPFEVLDGTEQHRIPRADPLKIVKEYARPAAGKDSTKPSDLRPPFVLLQTVQYLVDDVLPRSDVPWSQVYSFVFDRLRAVRQDMTIQRVGGETCVAILEKCLGFLLSAAYRLCEAPLCHFDPRINDTHVQECFGWLRRCYRSGMCEQEAEYQAVFLLYNLGSLEALRQALLLPTHIRKTPEVRMAMSVNRAYLEGNFVRFFRLLSQLSPLQACSIHRHVAPCQHQGLRIFSHGFSSKNCRYPLDRLALLLGFDSRLQATQFCQQHGLTIVGNSVIFLRSAFKDPGAVLHVHSYELVDKKLGLRTWSEIINEPSLQL</sequence>
<dbReference type="Pfam" id="PF03399">
    <property type="entry name" value="SAC3_GANP"/>
    <property type="match status" value="1"/>
</dbReference>
<dbReference type="EMBL" id="JANPWB010000013">
    <property type="protein sequence ID" value="KAJ1108642.1"/>
    <property type="molecule type" value="Genomic_DNA"/>
</dbReference>
<dbReference type="InterPro" id="IPR045107">
    <property type="entry name" value="SAC3/GANP/THP3"/>
</dbReference>
<evidence type="ECO:0000313" key="4">
    <source>
        <dbReference type="Proteomes" id="UP001066276"/>
    </source>
</evidence>
<evidence type="ECO:0000256" key="1">
    <source>
        <dbReference type="SAM" id="MobiDB-lite"/>
    </source>
</evidence>
<evidence type="ECO:0000259" key="2">
    <source>
        <dbReference type="Pfam" id="PF03399"/>
    </source>
</evidence>
<organism evidence="3 4">
    <name type="scientific">Pleurodeles waltl</name>
    <name type="common">Iberian ribbed newt</name>
    <dbReference type="NCBI Taxonomy" id="8319"/>
    <lineage>
        <taxon>Eukaryota</taxon>
        <taxon>Metazoa</taxon>
        <taxon>Chordata</taxon>
        <taxon>Craniata</taxon>
        <taxon>Vertebrata</taxon>
        <taxon>Euteleostomi</taxon>
        <taxon>Amphibia</taxon>
        <taxon>Batrachia</taxon>
        <taxon>Caudata</taxon>
        <taxon>Salamandroidea</taxon>
        <taxon>Salamandridae</taxon>
        <taxon>Pleurodelinae</taxon>
        <taxon>Pleurodeles</taxon>
    </lineage>
</organism>
<name>A0AAV7MYC9_PLEWA</name>
<feature type="domain" description="SAC3/GANP/THP3 conserved" evidence="2">
    <location>
        <begin position="101"/>
        <end position="385"/>
    </location>
</feature>
<proteinExistence type="predicted"/>